<dbReference type="RefSeq" id="WP_319167465.1">
    <property type="nucleotide sequence ID" value="NZ_CP122370.1"/>
</dbReference>
<sequence>MSLADLVRRAVMRLTTPLKSASYKCGKCGLQVDVTDYPDQVMNIIEMAIGHACKPRAKTL</sequence>
<accession>A0ABU4MBX8</accession>
<protein>
    <recommendedName>
        <fullName evidence="3">Transposase</fullName>
    </recommendedName>
</protein>
<evidence type="ECO:0000313" key="1">
    <source>
        <dbReference type="EMBL" id="MDX3025356.1"/>
    </source>
</evidence>
<proteinExistence type="predicted"/>
<dbReference type="EMBL" id="JARAWP010000046">
    <property type="protein sequence ID" value="MDX3025356.1"/>
    <property type="molecule type" value="Genomic_DNA"/>
</dbReference>
<keyword evidence="2" id="KW-1185">Reference proteome</keyword>
<dbReference type="Proteomes" id="UP001272987">
    <property type="component" value="Unassembled WGS sequence"/>
</dbReference>
<evidence type="ECO:0000313" key="2">
    <source>
        <dbReference type="Proteomes" id="UP001272987"/>
    </source>
</evidence>
<organism evidence="1 2">
    <name type="scientific">Streptomyces acidiscabies</name>
    <dbReference type="NCBI Taxonomy" id="42234"/>
    <lineage>
        <taxon>Bacteria</taxon>
        <taxon>Bacillati</taxon>
        <taxon>Actinomycetota</taxon>
        <taxon>Actinomycetes</taxon>
        <taxon>Kitasatosporales</taxon>
        <taxon>Streptomycetaceae</taxon>
        <taxon>Streptomyces</taxon>
    </lineage>
</organism>
<reference evidence="1 2" key="1">
    <citation type="journal article" date="2023" name="Microb. Genom.">
        <title>Mesoterricola silvestris gen. nov., sp. nov., Mesoterricola sediminis sp. nov., Geothrix oryzae sp. nov., Geothrix edaphica sp. nov., Geothrix rubra sp. nov., and Geothrix limicola sp. nov., six novel members of Acidobacteriota isolated from soils.</title>
        <authorList>
            <person name="Weisberg A.J."/>
            <person name="Pearce E."/>
            <person name="Kramer C.G."/>
            <person name="Chang J.H."/>
            <person name="Clarke C.R."/>
        </authorList>
    </citation>
    <scope>NUCLEOTIDE SEQUENCE [LARGE SCALE GENOMIC DNA]</scope>
    <source>
        <strain evidence="1 2">NB05-1H</strain>
    </source>
</reference>
<name>A0ABU4MBX8_9ACTN</name>
<comment type="caution">
    <text evidence="1">The sequence shown here is derived from an EMBL/GenBank/DDBJ whole genome shotgun (WGS) entry which is preliminary data.</text>
</comment>
<gene>
    <name evidence="1" type="ORF">PV666_46960</name>
</gene>
<evidence type="ECO:0008006" key="3">
    <source>
        <dbReference type="Google" id="ProtNLM"/>
    </source>
</evidence>